<organism evidence="1 2">
    <name type="scientific">Gonapodya prolifera (strain JEL478)</name>
    <name type="common">Monoblepharis prolifera</name>
    <dbReference type="NCBI Taxonomy" id="1344416"/>
    <lineage>
        <taxon>Eukaryota</taxon>
        <taxon>Fungi</taxon>
        <taxon>Fungi incertae sedis</taxon>
        <taxon>Chytridiomycota</taxon>
        <taxon>Chytridiomycota incertae sedis</taxon>
        <taxon>Monoblepharidomycetes</taxon>
        <taxon>Monoblepharidales</taxon>
        <taxon>Gonapodyaceae</taxon>
        <taxon>Gonapodya</taxon>
    </lineage>
</organism>
<keyword evidence="2" id="KW-1185">Reference proteome</keyword>
<dbReference type="AlphaFoldDB" id="A0A139AE53"/>
<dbReference type="Gene3D" id="1.25.40.20">
    <property type="entry name" value="Ankyrin repeat-containing domain"/>
    <property type="match status" value="1"/>
</dbReference>
<accession>A0A139AE53</accession>
<dbReference type="Proteomes" id="UP000070544">
    <property type="component" value="Unassembled WGS sequence"/>
</dbReference>
<reference evidence="1 2" key="1">
    <citation type="journal article" date="2015" name="Genome Biol. Evol.">
        <title>Phylogenomic analyses indicate that early fungi evolved digesting cell walls of algal ancestors of land plants.</title>
        <authorList>
            <person name="Chang Y."/>
            <person name="Wang S."/>
            <person name="Sekimoto S."/>
            <person name="Aerts A.L."/>
            <person name="Choi C."/>
            <person name="Clum A."/>
            <person name="LaButti K.M."/>
            <person name="Lindquist E.A."/>
            <person name="Yee Ngan C."/>
            <person name="Ohm R.A."/>
            <person name="Salamov A.A."/>
            <person name="Grigoriev I.V."/>
            <person name="Spatafora J.W."/>
            <person name="Berbee M.L."/>
        </authorList>
    </citation>
    <scope>NUCLEOTIDE SEQUENCE [LARGE SCALE GENOMIC DNA]</scope>
    <source>
        <strain evidence="1 2">JEL478</strain>
    </source>
</reference>
<gene>
    <name evidence="1" type="ORF">M427DRAFT_334019</name>
</gene>
<dbReference type="EMBL" id="KQ965765">
    <property type="protein sequence ID" value="KXS15040.1"/>
    <property type="molecule type" value="Genomic_DNA"/>
</dbReference>
<evidence type="ECO:0008006" key="3">
    <source>
        <dbReference type="Google" id="ProtNLM"/>
    </source>
</evidence>
<dbReference type="SUPFAM" id="SSF48403">
    <property type="entry name" value="Ankyrin repeat"/>
    <property type="match status" value="1"/>
</dbReference>
<evidence type="ECO:0000313" key="1">
    <source>
        <dbReference type="EMBL" id="KXS15040.1"/>
    </source>
</evidence>
<proteinExistence type="predicted"/>
<dbReference type="InterPro" id="IPR036770">
    <property type="entry name" value="Ankyrin_rpt-contain_sf"/>
</dbReference>
<sequence length="323" mass="35573">MRIRLLLTGLNPAAVGGPAHSGDNLLRSLEKPAMLSAHVSPSRKNERNKLLNIPLPVLLELSRYWVYFPLGLPTEALCRDLCTILGEPSSVAARVIAYQRQVSAGLGAPHTPPAIRAAKCEINRATVAPIQSLSKLLELHVVKQNMDRLRISPHPDIYVDRNPESVRRIFRNDAGELLGFLMDRDLASRRLRVIIGDVWTMFIPWGGRKRAAWADALVAALHGGALSIVDALLHRGLDSERTDVLFGAACGRNVEIFKALMEYGRLQFTVDELSVAMLIAINNTYSNGEADTTELIQFLLGKGAKINYVPPQPDPLLPPVQHL</sequence>
<name>A0A139AE53_GONPJ</name>
<protein>
    <recommendedName>
        <fullName evidence="3">Ankyrin</fullName>
    </recommendedName>
</protein>
<evidence type="ECO:0000313" key="2">
    <source>
        <dbReference type="Proteomes" id="UP000070544"/>
    </source>
</evidence>